<feature type="domain" description="DUF8212" evidence="2">
    <location>
        <begin position="480"/>
        <end position="514"/>
    </location>
</feature>
<feature type="domain" description="Heterokaryon incompatibility" evidence="1">
    <location>
        <begin position="270"/>
        <end position="358"/>
    </location>
</feature>
<dbReference type="Pfam" id="PF06985">
    <property type="entry name" value="HET"/>
    <property type="match status" value="1"/>
</dbReference>
<dbReference type="InParanoid" id="A0A084QK43"/>
<dbReference type="PANTHER" id="PTHR10622">
    <property type="entry name" value="HET DOMAIN-CONTAINING PROTEIN"/>
    <property type="match status" value="1"/>
</dbReference>
<dbReference type="HOGENOM" id="CLU_383636_0_0_1"/>
<dbReference type="InterPro" id="IPR010730">
    <property type="entry name" value="HET"/>
</dbReference>
<keyword evidence="4" id="KW-1185">Reference proteome</keyword>
<name>A0A084QK43_STAC4</name>
<protein>
    <submittedName>
        <fullName evidence="3">Uncharacterized protein</fullName>
    </submittedName>
</protein>
<dbReference type="Gene3D" id="3.40.630.30">
    <property type="match status" value="1"/>
</dbReference>
<evidence type="ECO:0000259" key="2">
    <source>
        <dbReference type="Pfam" id="PF26640"/>
    </source>
</evidence>
<dbReference type="STRING" id="1283841.A0A084QK43"/>
<dbReference type="EMBL" id="KL660688">
    <property type="protein sequence ID" value="KFA64328.1"/>
    <property type="molecule type" value="Genomic_DNA"/>
</dbReference>
<dbReference type="InterPro" id="IPR016181">
    <property type="entry name" value="Acyl_CoA_acyltransferase"/>
</dbReference>
<proteinExistence type="predicted"/>
<reference evidence="3 4" key="1">
    <citation type="journal article" date="2014" name="BMC Genomics">
        <title>Comparative genome sequencing reveals chemotype-specific gene clusters in the toxigenic black mold Stachybotrys.</title>
        <authorList>
            <person name="Semeiks J."/>
            <person name="Borek D."/>
            <person name="Otwinowski Z."/>
            <person name="Grishin N.V."/>
        </authorList>
    </citation>
    <scope>NUCLEOTIDE SEQUENCE [LARGE SCALE GENOMIC DNA]</scope>
    <source>
        <strain evidence="3 4">IBT 40285</strain>
    </source>
</reference>
<dbReference type="OrthoDB" id="61870at2759"/>
<dbReference type="PANTHER" id="PTHR10622:SF10">
    <property type="entry name" value="HET DOMAIN-CONTAINING PROTEIN"/>
    <property type="match status" value="1"/>
</dbReference>
<accession>A0A084QK43</accession>
<gene>
    <name evidence="3" type="ORF">S40285_02938</name>
</gene>
<organism evidence="3 4">
    <name type="scientific">Stachybotrys chlorohalonatus (strain IBT 40285)</name>
    <dbReference type="NCBI Taxonomy" id="1283841"/>
    <lineage>
        <taxon>Eukaryota</taxon>
        <taxon>Fungi</taxon>
        <taxon>Dikarya</taxon>
        <taxon>Ascomycota</taxon>
        <taxon>Pezizomycotina</taxon>
        <taxon>Sordariomycetes</taxon>
        <taxon>Hypocreomycetidae</taxon>
        <taxon>Hypocreales</taxon>
        <taxon>Stachybotryaceae</taxon>
        <taxon>Stachybotrys</taxon>
    </lineage>
</organism>
<evidence type="ECO:0000259" key="1">
    <source>
        <dbReference type="Pfam" id="PF06985"/>
    </source>
</evidence>
<evidence type="ECO:0000313" key="4">
    <source>
        <dbReference type="Proteomes" id="UP000028524"/>
    </source>
</evidence>
<dbReference type="AlphaFoldDB" id="A0A084QK43"/>
<dbReference type="SUPFAM" id="SSF55729">
    <property type="entry name" value="Acyl-CoA N-acyltransferases (Nat)"/>
    <property type="match status" value="1"/>
</dbReference>
<dbReference type="Pfam" id="PF26640">
    <property type="entry name" value="DUF8212"/>
    <property type="match status" value="1"/>
</dbReference>
<dbReference type="Proteomes" id="UP000028524">
    <property type="component" value="Unassembled WGS sequence"/>
</dbReference>
<dbReference type="InterPro" id="IPR058525">
    <property type="entry name" value="DUF8212"/>
</dbReference>
<sequence>MSVRVQRFHEIPDGLFAKFRGATTEHARVVFASHSPWPQDASQPPSSFSVSYVDVSGGPETQMWLYSTMENDTAGGSARTDSEEQLNAIVQEIVQLKIEFGKECLYPGHVLLGTLHSGVRAVLEKSGRIYPRDTGDYDKWLFKIEGLPTAEIPLPEDMVWDVASLQDCEVVVSRTNLPRKATYGSDGVLMREGPDASLTSLHCEEPYRGRGLAKALAAKLFREKASEYGPEPWCSADVSSDNSSSRGVCKSLNGTPWWLEEFIGDKIPPYAILSHTWGVEEVSYDDWLQPDIAKGKQGYTKIVSMCNVTKKHYDLQYAWVDTNCIDKRSSADLSESINSMFKWYKESVVCIVYLIDVDVDFATQHAQGYTSRDTQRQISSSRWFTRGWTLQELLAPNDMEFYSKDWVHLTDRGHLAPLISACTGIPHEVLSNPSSLYDYPAAQRMSWASKRQATRVEDLAYSLMGLFDINMPLLYGEGSKAFKRLQEEILKNSNDLSILAWRMDEFLHAKPENNDFIHPLAPSPRNFDWVPDRLLRSFFVENCVSVQPLPEQEVHTSITNAGILLSAHVIPTQYRSQFIMVLPFQRLDYSQCLCLMVSILQTATTGPNFNLGWDAINRPEDVQQMKRAMGSLDMYENSPMAGSLYEDDGQGVWTARLTETDPTEDCASDAGDEESFKSWGRHVEIEMPQWRTGPNEYYAGVPLVTIRLPLKQRRQPGTDYS</sequence>
<evidence type="ECO:0000313" key="3">
    <source>
        <dbReference type="EMBL" id="KFA64328.1"/>
    </source>
</evidence>